<organism evidence="1">
    <name type="scientific">Streptomyces sp. R11</name>
    <dbReference type="NCBI Taxonomy" id="3238625"/>
    <lineage>
        <taxon>Bacteria</taxon>
        <taxon>Bacillati</taxon>
        <taxon>Actinomycetota</taxon>
        <taxon>Actinomycetes</taxon>
        <taxon>Kitasatosporales</taxon>
        <taxon>Streptomycetaceae</taxon>
        <taxon>Streptomyces</taxon>
    </lineage>
</organism>
<reference evidence="1" key="1">
    <citation type="submission" date="2024-07" db="EMBL/GenBank/DDBJ databases">
        <authorList>
            <person name="Yu S.T."/>
        </authorList>
    </citation>
    <scope>NUCLEOTIDE SEQUENCE</scope>
    <source>
        <strain evidence="1">R11</strain>
    </source>
</reference>
<dbReference type="AlphaFoldDB" id="A0AB39NAN4"/>
<name>A0AB39NAN4_9ACTN</name>
<proteinExistence type="predicted"/>
<gene>
    <name evidence="1" type="ORF">AB5J55_39725</name>
</gene>
<dbReference type="EMBL" id="CP163432">
    <property type="protein sequence ID" value="XDQ15347.1"/>
    <property type="molecule type" value="Genomic_DNA"/>
</dbReference>
<accession>A0AB39NAN4</accession>
<dbReference type="RefSeq" id="WP_369275282.1">
    <property type="nucleotide sequence ID" value="NZ_CP163432.1"/>
</dbReference>
<sequence>MPYPGADRIRFSVTAPGGNFQGCLHYPNDPNSDSFVGPVTLHSAVWGGEC</sequence>
<protein>
    <submittedName>
        <fullName evidence="1">Uncharacterized protein</fullName>
    </submittedName>
</protein>
<evidence type="ECO:0000313" key="1">
    <source>
        <dbReference type="EMBL" id="XDQ15347.1"/>
    </source>
</evidence>